<dbReference type="InterPro" id="IPR003033">
    <property type="entry name" value="SCP2_sterol-bd_dom"/>
</dbReference>
<evidence type="ECO:0000259" key="2">
    <source>
        <dbReference type="Pfam" id="PF02036"/>
    </source>
</evidence>
<sequence length="151" mass="16743">MKQTLDRMARSLIPLVDARLPWALKQGLVELPLNHLFAEALAEGDFEELEGRVLRLELEDATTGVTLGFWGGRLRMADAAPEATIRGTTEAFRRLAERREDPDRLFFQRQLVIEGDTELGLAVKNLLDALEWRIPLLSGPAALSAPPDDAG</sequence>
<evidence type="ECO:0000313" key="4">
    <source>
        <dbReference type="Proteomes" id="UP000218896"/>
    </source>
</evidence>
<comment type="caution">
    <text evidence="3">The sequence shown here is derived from an EMBL/GenBank/DDBJ whole genome shotgun (WGS) entry which is preliminary data.</text>
</comment>
<dbReference type="HAMAP" id="MF_02231">
    <property type="entry name" value="UbiT"/>
    <property type="match status" value="1"/>
</dbReference>
<comment type="similarity">
    <text evidence="1">Belongs to the UbiT family.</text>
</comment>
<dbReference type="InterPro" id="IPR016830">
    <property type="entry name" value="UbiT"/>
</dbReference>
<keyword evidence="1" id="KW-0831">Ubiquinone biosynthesis</keyword>
<dbReference type="EMBL" id="NSKD01000001">
    <property type="protein sequence ID" value="PAU81680.1"/>
    <property type="molecule type" value="Genomic_DNA"/>
</dbReference>
<dbReference type="AlphaFoldDB" id="A0A2A2FA00"/>
<dbReference type="UniPathway" id="UPA00232"/>
<keyword evidence="4" id="KW-1185">Reference proteome</keyword>
<proteinExistence type="inferred from homology"/>
<evidence type="ECO:0000256" key="1">
    <source>
        <dbReference type="HAMAP-Rule" id="MF_02231"/>
    </source>
</evidence>
<evidence type="ECO:0000313" key="3">
    <source>
        <dbReference type="EMBL" id="PAU81680.1"/>
    </source>
</evidence>
<protein>
    <recommendedName>
        <fullName evidence="1">Ubiquinone biosynthesis accessory factor UbiT</fullName>
    </recommendedName>
</protein>
<dbReference type="Pfam" id="PF02036">
    <property type="entry name" value="SCP2"/>
    <property type="match status" value="1"/>
</dbReference>
<comment type="pathway">
    <text evidence="1">Cofactor biosynthesis; ubiquinone biosynthesis.</text>
</comment>
<dbReference type="SUPFAM" id="SSF55718">
    <property type="entry name" value="SCP-like"/>
    <property type="match status" value="1"/>
</dbReference>
<accession>A0A2A2FA00</accession>
<gene>
    <name evidence="1" type="primary">ubiT</name>
    <name evidence="3" type="ORF">CK501_00575</name>
</gene>
<dbReference type="GO" id="GO:0006744">
    <property type="term" value="P:ubiquinone biosynthetic process"/>
    <property type="evidence" value="ECO:0007669"/>
    <property type="project" value="UniProtKB-UniRule"/>
</dbReference>
<organism evidence="3 4">
    <name type="scientific">Halovibrio salipaludis</name>
    <dbReference type="NCBI Taxonomy" id="2032626"/>
    <lineage>
        <taxon>Bacteria</taxon>
        <taxon>Pseudomonadati</taxon>
        <taxon>Pseudomonadota</taxon>
        <taxon>Gammaproteobacteria</taxon>
        <taxon>Oceanospirillales</taxon>
        <taxon>Halomonadaceae</taxon>
        <taxon>Halovibrio</taxon>
    </lineage>
</organism>
<dbReference type="Proteomes" id="UP000218896">
    <property type="component" value="Unassembled WGS sequence"/>
</dbReference>
<dbReference type="InterPro" id="IPR036527">
    <property type="entry name" value="SCP2_sterol-bd_dom_sf"/>
</dbReference>
<dbReference type="Gene3D" id="3.30.1050.10">
    <property type="entry name" value="SCP2 sterol-binding domain"/>
    <property type="match status" value="1"/>
</dbReference>
<reference evidence="3 4" key="1">
    <citation type="submission" date="2017-08" db="EMBL/GenBank/DDBJ databases">
        <title>Halovibrio sewagensis sp. nov., isolated from wastewater of high salinity.</title>
        <authorList>
            <person name="Dong X."/>
            <person name="Zhang G."/>
        </authorList>
    </citation>
    <scope>NUCLEOTIDE SEQUENCE [LARGE SCALE GENOMIC DNA]</scope>
    <source>
        <strain evidence="3 4">YL5-2</strain>
    </source>
</reference>
<dbReference type="RefSeq" id="WP_095615785.1">
    <property type="nucleotide sequence ID" value="NZ_NSKD01000001.1"/>
</dbReference>
<feature type="domain" description="SCP2" evidence="2">
    <location>
        <begin position="33"/>
        <end position="128"/>
    </location>
</feature>
<dbReference type="OrthoDB" id="5292463at2"/>
<comment type="function">
    <text evidence="1">Required for O(2)-independent ubiquinone (coenzyme Q) biosynthesis. Likely functions as an accessory factor.</text>
</comment>
<name>A0A2A2FA00_9GAMM</name>